<dbReference type="SUPFAM" id="SSF53800">
    <property type="entry name" value="Chelatase"/>
    <property type="match status" value="1"/>
</dbReference>
<keyword evidence="8" id="KW-0472">Membrane</keyword>
<keyword evidence="5 8" id="KW-0456">Lyase</keyword>
<dbReference type="HAMAP" id="MF_00323">
    <property type="entry name" value="Ferrochelatase"/>
    <property type="match status" value="1"/>
</dbReference>
<evidence type="ECO:0000256" key="5">
    <source>
        <dbReference type="ARBA" id="ARBA00023239"/>
    </source>
</evidence>
<keyword evidence="8" id="KW-0496">Mitochondrion</keyword>
<keyword evidence="3 8" id="KW-0408">Iron</keyword>
<dbReference type="Gene3D" id="3.40.50.1400">
    <property type="match status" value="2"/>
</dbReference>
<dbReference type="CDD" id="cd03411">
    <property type="entry name" value="Ferrochelatase_N"/>
    <property type="match status" value="1"/>
</dbReference>
<comment type="similarity">
    <text evidence="2 8">Belongs to the ferrochelatase family.</text>
</comment>
<evidence type="ECO:0000313" key="10">
    <source>
        <dbReference type="Proteomes" id="UP001497525"/>
    </source>
</evidence>
<dbReference type="GO" id="GO:0005743">
    <property type="term" value="C:mitochondrial inner membrane"/>
    <property type="evidence" value="ECO:0007669"/>
    <property type="project" value="UniProtKB-SubCell"/>
</dbReference>
<dbReference type="Pfam" id="PF00762">
    <property type="entry name" value="Ferrochelatase"/>
    <property type="match status" value="1"/>
</dbReference>
<accession>A0AAV2T0R9</accession>
<organism evidence="9 10">
    <name type="scientific">Calicophoron daubneyi</name>
    <name type="common">Rumen fluke</name>
    <name type="synonym">Paramphistomum daubneyi</name>
    <dbReference type="NCBI Taxonomy" id="300641"/>
    <lineage>
        <taxon>Eukaryota</taxon>
        <taxon>Metazoa</taxon>
        <taxon>Spiralia</taxon>
        <taxon>Lophotrochozoa</taxon>
        <taxon>Platyhelminthes</taxon>
        <taxon>Trematoda</taxon>
        <taxon>Digenea</taxon>
        <taxon>Plagiorchiida</taxon>
        <taxon>Pronocephalata</taxon>
        <taxon>Paramphistomoidea</taxon>
        <taxon>Paramphistomidae</taxon>
        <taxon>Calicophoron</taxon>
    </lineage>
</organism>
<dbReference type="InterPro" id="IPR033644">
    <property type="entry name" value="Ferrochelatase_C"/>
</dbReference>
<evidence type="ECO:0000256" key="7">
    <source>
        <dbReference type="ARBA" id="ARBA00049915"/>
    </source>
</evidence>
<comment type="catalytic activity">
    <reaction evidence="7">
        <text>heme b + 2 H(+) = protoporphyrin IX + Fe(2+)</text>
        <dbReference type="Rhea" id="RHEA:22584"/>
        <dbReference type="ChEBI" id="CHEBI:15378"/>
        <dbReference type="ChEBI" id="CHEBI:29033"/>
        <dbReference type="ChEBI" id="CHEBI:57306"/>
        <dbReference type="ChEBI" id="CHEBI:60344"/>
        <dbReference type="EC" id="4.98.1.1"/>
    </reaction>
    <physiologicalReaction direction="right-to-left" evidence="7">
        <dbReference type="Rhea" id="RHEA:22586"/>
    </physiologicalReaction>
</comment>
<keyword evidence="4 8" id="KW-0350">Heme biosynthesis</keyword>
<evidence type="ECO:0000256" key="6">
    <source>
        <dbReference type="ARBA" id="ARBA00023244"/>
    </source>
</evidence>
<dbReference type="EC" id="4.98.1.1" evidence="8"/>
<comment type="subcellular location">
    <subcellularLocation>
        <location evidence="8">Mitochondrion inner membrane</location>
    </subcellularLocation>
</comment>
<dbReference type="AlphaFoldDB" id="A0AAV2T0R9"/>
<evidence type="ECO:0000256" key="2">
    <source>
        <dbReference type="ARBA" id="ARBA00007718"/>
    </source>
</evidence>
<gene>
    <name evidence="9" type="ORF">CDAUBV1_LOCUS3225</name>
</gene>
<dbReference type="PROSITE" id="PS00534">
    <property type="entry name" value="FERROCHELATASE"/>
    <property type="match status" value="1"/>
</dbReference>
<name>A0AAV2T0R9_CALDB</name>
<evidence type="ECO:0000256" key="1">
    <source>
        <dbReference type="ARBA" id="ARBA00004943"/>
    </source>
</evidence>
<sequence length="407" mass="45185">MFRLSSGLFFSPCLESACSSAYSSSASRFKTGIVMINMGGPETANDVPNFLLRLFSDKEIFDMPAQSLLARWVAKRRSPKVIRQYNEIGGGSPLMHWTKQQGAHMIRYLDELSPHTGRSTICNDGVERVVAFSQYPQFSCTTSGSSFNTIARHYLAGENGGSFTGVERIQSPPMKNGVPTAIWSFIDRWPAATPLVAAFAQLIKQQLDAIEDPVERANTVLLFSAHSIPISVVDRGDPYPQEVAATVHAVMSLLNFAWPYRLVWQSKVGPVAWLGPSTKSALSGLARLGYRHAMLIPIAFTSDHIETLHEMDIQYCTELANKVGMVRVHRAPALNDNEIFIKGLADIVAKHLKVGESCTKQFWLRCPMCTNPGCATTRKFLSDGAERLSQWTLENSADVERIRERKK</sequence>
<keyword evidence="8" id="KW-0999">Mitochondrion inner membrane</keyword>
<dbReference type="PANTHER" id="PTHR11108">
    <property type="entry name" value="FERROCHELATASE"/>
    <property type="match status" value="1"/>
</dbReference>
<evidence type="ECO:0000256" key="4">
    <source>
        <dbReference type="ARBA" id="ARBA00023133"/>
    </source>
</evidence>
<dbReference type="InterPro" id="IPR019772">
    <property type="entry name" value="Ferrochelatase_AS"/>
</dbReference>
<proteinExistence type="inferred from homology"/>
<comment type="caution">
    <text evidence="9">The sequence shown here is derived from an EMBL/GenBank/DDBJ whole genome shotgun (WGS) entry which is preliminary data.</text>
</comment>
<dbReference type="CDD" id="cd00419">
    <property type="entry name" value="Ferrochelatase_C"/>
    <property type="match status" value="1"/>
</dbReference>
<dbReference type="PANTHER" id="PTHR11108:SF1">
    <property type="entry name" value="FERROCHELATASE, MITOCHONDRIAL"/>
    <property type="match status" value="1"/>
</dbReference>
<dbReference type="NCBIfam" id="TIGR00109">
    <property type="entry name" value="hemH"/>
    <property type="match status" value="1"/>
</dbReference>
<dbReference type="InterPro" id="IPR033659">
    <property type="entry name" value="Ferrochelatase_N"/>
</dbReference>
<dbReference type="GO" id="GO:0004325">
    <property type="term" value="F:ferrochelatase activity"/>
    <property type="evidence" value="ECO:0007669"/>
    <property type="project" value="UniProtKB-UniRule"/>
</dbReference>
<keyword evidence="6 8" id="KW-0627">Porphyrin biosynthesis</keyword>
<dbReference type="GO" id="GO:0006783">
    <property type="term" value="P:heme biosynthetic process"/>
    <property type="evidence" value="ECO:0007669"/>
    <property type="project" value="UniProtKB-UniRule"/>
</dbReference>
<evidence type="ECO:0000256" key="3">
    <source>
        <dbReference type="ARBA" id="ARBA00023004"/>
    </source>
</evidence>
<evidence type="ECO:0000313" key="9">
    <source>
        <dbReference type="EMBL" id="CAL5131033.1"/>
    </source>
</evidence>
<reference evidence="9" key="1">
    <citation type="submission" date="2024-06" db="EMBL/GenBank/DDBJ databases">
        <authorList>
            <person name="Liu X."/>
            <person name="Lenzi L."/>
            <person name="Haldenby T S."/>
            <person name="Uol C."/>
        </authorList>
    </citation>
    <scope>NUCLEOTIDE SEQUENCE</scope>
</reference>
<dbReference type="Proteomes" id="UP001497525">
    <property type="component" value="Unassembled WGS sequence"/>
</dbReference>
<dbReference type="InterPro" id="IPR001015">
    <property type="entry name" value="Ferrochelatase"/>
</dbReference>
<comment type="pathway">
    <text evidence="1 8">Porphyrin-containing compound metabolism; protoheme biosynthesis; protoheme from protoporphyrin-IX: step 1/1.</text>
</comment>
<evidence type="ECO:0000256" key="8">
    <source>
        <dbReference type="RuleBase" id="RU000607"/>
    </source>
</evidence>
<protein>
    <recommendedName>
        <fullName evidence="8">Ferrochelatase</fullName>
        <ecNumber evidence="8">4.98.1.1</ecNumber>
    </recommendedName>
</protein>
<comment type="function">
    <text evidence="8">Catalyzes the ferrous insertion into protoporphyrin IX.</text>
</comment>
<dbReference type="EMBL" id="CAXLJL010000079">
    <property type="protein sequence ID" value="CAL5131033.1"/>
    <property type="molecule type" value="Genomic_DNA"/>
</dbReference>